<keyword evidence="5" id="KW-0472">Membrane</keyword>
<dbReference type="PANTHER" id="PTHR19359:SF95">
    <property type="entry name" value="CYTOCHROME B5 TYPE B"/>
    <property type="match status" value="1"/>
</dbReference>
<dbReference type="SMART" id="SM01117">
    <property type="entry name" value="Cyt-b5"/>
    <property type="match status" value="1"/>
</dbReference>
<evidence type="ECO:0000313" key="7">
    <source>
        <dbReference type="EMBL" id="CAK0780269.1"/>
    </source>
</evidence>
<feature type="domain" description="Cytochrome b5 heme-binding" evidence="6">
    <location>
        <begin position="51"/>
        <end position="126"/>
    </location>
</feature>
<dbReference type="AlphaFoldDB" id="A0AAV1I341"/>
<reference evidence="7 8" key="1">
    <citation type="submission" date="2023-10" db="EMBL/GenBank/DDBJ databases">
        <authorList>
            <person name="Maclean D."/>
            <person name="Macfadyen A."/>
        </authorList>
    </citation>
    <scope>NUCLEOTIDE SEQUENCE [LARGE SCALE GENOMIC DNA]</scope>
</reference>
<evidence type="ECO:0000256" key="2">
    <source>
        <dbReference type="ARBA" id="ARBA00022723"/>
    </source>
</evidence>
<dbReference type="PANTHER" id="PTHR19359">
    <property type="entry name" value="CYTOCHROME B5"/>
    <property type="match status" value="1"/>
</dbReference>
<comment type="similarity">
    <text evidence="4 5">Belongs to the cytochrome b5 family.</text>
</comment>
<evidence type="ECO:0000259" key="6">
    <source>
        <dbReference type="PROSITE" id="PS50255"/>
    </source>
</evidence>
<organism evidence="7 8">
    <name type="scientific">Coccomyxa viridis</name>
    <dbReference type="NCBI Taxonomy" id="1274662"/>
    <lineage>
        <taxon>Eukaryota</taxon>
        <taxon>Viridiplantae</taxon>
        <taxon>Chlorophyta</taxon>
        <taxon>core chlorophytes</taxon>
        <taxon>Trebouxiophyceae</taxon>
        <taxon>Trebouxiophyceae incertae sedis</taxon>
        <taxon>Coccomyxaceae</taxon>
        <taxon>Coccomyxa</taxon>
    </lineage>
</organism>
<name>A0AAV1I341_9CHLO</name>
<dbReference type="GO" id="GO:0046872">
    <property type="term" value="F:metal ion binding"/>
    <property type="evidence" value="ECO:0007669"/>
    <property type="project" value="UniProtKB-UniRule"/>
</dbReference>
<keyword evidence="5" id="KW-1133">Transmembrane helix</keyword>
<protein>
    <recommendedName>
        <fullName evidence="6">Cytochrome b5 heme-binding domain-containing protein</fullName>
    </recommendedName>
</protein>
<dbReference type="PROSITE" id="PS00191">
    <property type="entry name" value="CYTOCHROME_B5_1"/>
    <property type="match status" value="1"/>
</dbReference>
<sequence length="130" mass="14311">MANAENVLEILVGTPFILTALAVFAALIYWLRRGGQLTVDETVGGMHDKVLKEYTRADVAQHNSQKDVWIVVKGKVYDVTPYVEEHPGGLAILRNAGGNATEGFHGPQHPPRVFDIIDDFLIGKLSTQEE</sequence>
<keyword evidence="5" id="KW-0812">Transmembrane</keyword>
<evidence type="ECO:0000256" key="5">
    <source>
        <dbReference type="RuleBase" id="RU362121"/>
    </source>
</evidence>
<evidence type="ECO:0000256" key="1">
    <source>
        <dbReference type="ARBA" id="ARBA00022617"/>
    </source>
</evidence>
<dbReference type="Pfam" id="PF00173">
    <property type="entry name" value="Cyt-b5"/>
    <property type="match status" value="1"/>
</dbReference>
<proteinExistence type="inferred from homology"/>
<gene>
    <name evidence="7" type="ORF">CVIRNUC_004992</name>
</gene>
<feature type="transmembrane region" description="Helical" evidence="5">
    <location>
        <begin position="12"/>
        <end position="31"/>
    </location>
</feature>
<dbReference type="InterPro" id="IPR036400">
    <property type="entry name" value="Cyt_B5-like_heme/steroid_sf"/>
</dbReference>
<dbReference type="EMBL" id="CAUYUE010000006">
    <property type="protein sequence ID" value="CAK0780269.1"/>
    <property type="molecule type" value="Genomic_DNA"/>
</dbReference>
<dbReference type="InterPro" id="IPR018506">
    <property type="entry name" value="Cyt_B5_heme-BS"/>
</dbReference>
<dbReference type="InterPro" id="IPR001199">
    <property type="entry name" value="Cyt_B5-like_heme/steroid-bd"/>
</dbReference>
<evidence type="ECO:0000313" key="8">
    <source>
        <dbReference type="Proteomes" id="UP001314263"/>
    </source>
</evidence>
<dbReference type="FunFam" id="3.10.120.10:FF:000007">
    <property type="entry name" value="Sulfite oxidase, mitochondrial"/>
    <property type="match status" value="1"/>
</dbReference>
<keyword evidence="8" id="KW-1185">Reference proteome</keyword>
<dbReference type="Proteomes" id="UP001314263">
    <property type="component" value="Unassembled WGS sequence"/>
</dbReference>
<dbReference type="GO" id="GO:0020037">
    <property type="term" value="F:heme binding"/>
    <property type="evidence" value="ECO:0007669"/>
    <property type="project" value="UniProtKB-UniRule"/>
</dbReference>
<evidence type="ECO:0000256" key="3">
    <source>
        <dbReference type="ARBA" id="ARBA00023004"/>
    </source>
</evidence>
<evidence type="ECO:0000256" key="4">
    <source>
        <dbReference type="ARBA" id="ARBA00038168"/>
    </source>
</evidence>
<dbReference type="PROSITE" id="PS50255">
    <property type="entry name" value="CYTOCHROME_B5_2"/>
    <property type="match status" value="1"/>
</dbReference>
<keyword evidence="2 5" id="KW-0479">Metal-binding</keyword>
<dbReference type="GO" id="GO:0016020">
    <property type="term" value="C:membrane"/>
    <property type="evidence" value="ECO:0007669"/>
    <property type="project" value="TreeGrafter"/>
</dbReference>
<dbReference type="PRINTS" id="PR00363">
    <property type="entry name" value="CYTOCHROMEB5"/>
</dbReference>
<dbReference type="SUPFAM" id="SSF55856">
    <property type="entry name" value="Cytochrome b5-like heme/steroid binding domain"/>
    <property type="match status" value="1"/>
</dbReference>
<dbReference type="Gene3D" id="3.10.120.10">
    <property type="entry name" value="Cytochrome b5-like heme/steroid binding domain"/>
    <property type="match status" value="1"/>
</dbReference>
<keyword evidence="1 5" id="KW-0349">Heme</keyword>
<dbReference type="InterPro" id="IPR050668">
    <property type="entry name" value="Cytochrome_b5"/>
</dbReference>
<comment type="caution">
    <text evidence="7">The sequence shown here is derived from an EMBL/GenBank/DDBJ whole genome shotgun (WGS) entry which is preliminary data.</text>
</comment>
<keyword evidence="3 5" id="KW-0408">Iron</keyword>
<accession>A0AAV1I341</accession>